<dbReference type="SMART" id="SM00342">
    <property type="entry name" value="HTH_ARAC"/>
    <property type="match status" value="1"/>
</dbReference>
<dbReference type="PANTHER" id="PTHR43280:SF28">
    <property type="entry name" value="HTH-TYPE TRANSCRIPTIONAL ACTIVATOR RHAS"/>
    <property type="match status" value="1"/>
</dbReference>
<organism evidence="7 8">
    <name type="scientific">Paenibacillus albicereus</name>
    <dbReference type="NCBI Taxonomy" id="2726185"/>
    <lineage>
        <taxon>Bacteria</taxon>
        <taxon>Bacillati</taxon>
        <taxon>Bacillota</taxon>
        <taxon>Bacilli</taxon>
        <taxon>Bacillales</taxon>
        <taxon>Paenibacillaceae</taxon>
        <taxon>Paenibacillus</taxon>
    </lineage>
</organism>
<dbReference type="RefSeq" id="WP_168909384.1">
    <property type="nucleotide sequence ID" value="NZ_CP051428.1"/>
</dbReference>
<keyword evidence="3" id="KW-0804">Transcription</keyword>
<feature type="modified residue" description="4-aspartylphosphate" evidence="4">
    <location>
        <position position="54"/>
    </location>
</feature>
<evidence type="ECO:0000259" key="6">
    <source>
        <dbReference type="PROSITE" id="PS50110"/>
    </source>
</evidence>
<dbReference type="Pfam" id="PF00072">
    <property type="entry name" value="Response_reg"/>
    <property type="match status" value="1"/>
</dbReference>
<protein>
    <submittedName>
        <fullName evidence="7">Response regulator</fullName>
    </submittedName>
</protein>
<dbReference type="InterPro" id="IPR011006">
    <property type="entry name" value="CheY-like_superfamily"/>
</dbReference>
<keyword evidence="1" id="KW-0805">Transcription regulation</keyword>
<dbReference type="SUPFAM" id="SSF52172">
    <property type="entry name" value="CheY-like"/>
    <property type="match status" value="1"/>
</dbReference>
<keyword evidence="8" id="KW-1185">Reference proteome</keyword>
<feature type="domain" description="Response regulatory" evidence="6">
    <location>
        <begin position="3"/>
        <end position="119"/>
    </location>
</feature>
<gene>
    <name evidence="7" type="ORF">HGI30_21550</name>
</gene>
<dbReference type="CDD" id="cd17536">
    <property type="entry name" value="REC_YesN-like"/>
    <property type="match status" value="1"/>
</dbReference>
<dbReference type="Proteomes" id="UP000502136">
    <property type="component" value="Chromosome"/>
</dbReference>
<dbReference type="SMART" id="SM00448">
    <property type="entry name" value="REC"/>
    <property type="match status" value="1"/>
</dbReference>
<evidence type="ECO:0000256" key="3">
    <source>
        <dbReference type="ARBA" id="ARBA00023163"/>
    </source>
</evidence>
<keyword evidence="2" id="KW-0238">DNA-binding</keyword>
<evidence type="ECO:0000256" key="4">
    <source>
        <dbReference type="PROSITE-ProRule" id="PRU00169"/>
    </source>
</evidence>
<dbReference type="KEGG" id="palr:HGI30_21550"/>
<evidence type="ECO:0000313" key="8">
    <source>
        <dbReference type="Proteomes" id="UP000502136"/>
    </source>
</evidence>
<dbReference type="Gene3D" id="1.10.10.60">
    <property type="entry name" value="Homeodomain-like"/>
    <property type="match status" value="2"/>
</dbReference>
<dbReference type="GO" id="GO:0003700">
    <property type="term" value="F:DNA-binding transcription factor activity"/>
    <property type="evidence" value="ECO:0007669"/>
    <property type="project" value="InterPro"/>
</dbReference>
<dbReference type="SUPFAM" id="SSF46689">
    <property type="entry name" value="Homeodomain-like"/>
    <property type="match status" value="2"/>
</dbReference>
<name>A0A6H2H2J0_9BACL</name>
<evidence type="ECO:0000256" key="1">
    <source>
        <dbReference type="ARBA" id="ARBA00023015"/>
    </source>
</evidence>
<dbReference type="PANTHER" id="PTHR43280">
    <property type="entry name" value="ARAC-FAMILY TRANSCRIPTIONAL REGULATOR"/>
    <property type="match status" value="1"/>
</dbReference>
<dbReference type="Gene3D" id="3.40.50.2300">
    <property type="match status" value="1"/>
</dbReference>
<dbReference type="GO" id="GO:0043565">
    <property type="term" value="F:sequence-specific DNA binding"/>
    <property type="evidence" value="ECO:0007669"/>
    <property type="project" value="InterPro"/>
</dbReference>
<reference evidence="7 8" key="1">
    <citation type="submission" date="2020-04" db="EMBL/GenBank/DDBJ databases">
        <title>Novel Paenibacillus strain UniB2 isolated from commercial digestive syrup.</title>
        <authorList>
            <person name="Thorat V."/>
            <person name="Kirdat K."/>
            <person name="Tiwarekar B."/>
            <person name="Yadav A."/>
        </authorList>
    </citation>
    <scope>NUCLEOTIDE SEQUENCE [LARGE SCALE GENOMIC DNA]</scope>
    <source>
        <strain evidence="7 8">UniB2</strain>
    </source>
</reference>
<dbReference type="PROSITE" id="PS50110">
    <property type="entry name" value="RESPONSE_REGULATORY"/>
    <property type="match status" value="1"/>
</dbReference>
<dbReference type="Pfam" id="PF12833">
    <property type="entry name" value="HTH_18"/>
    <property type="match status" value="1"/>
</dbReference>
<keyword evidence="4" id="KW-0597">Phosphoprotein</keyword>
<dbReference type="PRINTS" id="PR00032">
    <property type="entry name" value="HTHARAC"/>
</dbReference>
<dbReference type="PROSITE" id="PS01124">
    <property type="entry name" value="HTH_ARAC_FAMILY_2"/>
    <property type="match status" value="1"/>
</dbReference>
<dbReference type="Pfam" id="PF17853">
    <property type="entry name" value="GGDEF_2"/>
    <property type="match status" value="1"/>
</dbReference>
<evidence type="ECO:0000313" key="7">
    <source>
        <dbReference type="EMBL" id="QJC53855.1"/>
    </source>
</evidence>
<dbReference type="GO" id="GO:0000160">
    <property type="term" value="P:phosphorelay signal transduction system"/>
    <property type="evidence" value="ECO:0007669"/>
    <property type="project" value="InterPro"/>
</dbReference>
<dbReference type="InterPro" id="IPR020449">
    <property type="entry name" value="Tscrpt_reg_AraC-type_HTH"/>
</dbReference>
<dbReference type="InterPro" id="IPR018060">
    <property type="entry name" value="HTH_AraC"/>
</dbReference>
<dbReference type="InterPro" id="IPR009057">
    <property type="entry name" value="Homeodomain-like_sf"/>
</dbReference>
<evidence type="ECO:0000256" key="2">
    <source>
        <dbReference type="ARBA" id="ARBA00023125"/>
    </source>
</evidence>
<dbReference type="InterPro" id="IPR001789">
    <property type="entry name" value="Sig_transdc_resp-reg_receiver"/>
</dbReference>
<proteinExistence type="predicted"/>
<dbReference type="InterPro" id="IPR041522">
    <property type="entry name" value="CdaR_GGDEF"/>
</dbReference>
<sequence>MLKVAVVDDEEKIRLGLAKIIERTGPYEVVGVWASAREALRSLDASGAELLMTDIRMPQMDGLQLIQELRERGSQVAVAVLSGYNDFAYAREALRGGVEDYLLKPVNQDELARLLERIAEKVGASRSRQPLQAESLIELLLAADAKRIPQPVMQSACDQLDELGFIRGMYAFVVLHAAPMPDGEQLAAALAALRREHRVLMREDGPPAVLLALRHGDHADTPRELAVTLLGRLALSAEPRGGISGVHSGAAALARAYGEAEAALLQAWYAGSPAGTAVSAAAPPPGRIPAAAPALGSAPGVRPDEQELRAVLPAADLERAAVIVEEWLNAAEQRRLSWADLDASASALLAQLDDSLAGQPAPQPSGPPQPLRSRSWSAYADTLRQEAQQRLALLRELRHQSRAVETVKAYLQERYAEELDLQRLAELVHLTPSYLSKLFRSETGETITDYAISVRIEVAKRLLKDHPELKTYEVGERSGYADPAYFTKAFKRVTGKTPKEYRDGVR</sequence>
<dbReference type="AlphaFoldDB" id="A0A6H2H2J0"/>
<feature type="domain" description="HTH araC/xylS-type" evidence="5">
    <location>
        <begin position="405"/>
        <end position="504"/>
    </location>
</feature>
<evidence type="ECO:0000259" key="5">
    <source>
        <dbReference type="PROSITE" id="PS01124"/>
    </source>
</evidence>
<dbReference type="EMBL" id="CP051428">
    <property type="protein sequence ID" value="QJC53855.1"/>
    <property type="molecule type" value="Genomic_DNA"/>
</dbReference>
<accession>A0A6H2H2J0</accession>